<feature type="compositionally biased region" description="Low complexity" evidence="1">
    <location>
        <begin position="67"/>
        <end position="83"/>
    </location>
</feature>
<organism evidence="2 3">
    <name type="scientific">Venturia nashicola</name>
    <dbReference type="NCBI Taxonomy" id="86259"/>
    <lineage>
        <taxon>Eukaryota</taxon>
        <taxon>Fungi</taxon>
        <taxon>Dikarya</taxon>
        <taxon>Ascomycota</taxon>
        <taxon>Pezizomycotina</taxon>
        <taxon>Dothideomycetes</taxon>
        <taxon>Pleosporomycetidae</taxon>
        <taxon>Venturiales</taxon>
        <taxon>Venturiaceae</taxon>
        <taxon>Venturia</taxon>
    </lineage>
</organism>
<evidence type="ECO:0000313" key="3">
    <source>
        <dbReference type="Proteomes" id="UP000298493"/>
    </source>
</evidence>
<comment type="caution">
    <text evidence="2">The sequence shown here is derived from an EMBL/GenBank/DDBJ whole genome shotgun (WGS) entry which is preliminary data.</text>
</comment>
<gene>
    <name evidence="2" type="ORF">E6O75_ATG10620</name>
</gene>
<dbReference type="Proteomes" id="UP000298493">
    <property type="component" value="Unassembled WGS sequence"/>
</dbReference>
<dbReference type="EMBL" id="SNSC02000015">
    <property type="protein sequence ID" value="TID17975.1"/>
    <property type="molecule type" value="Genomic_DNA"/>
</dbReference>
<accession>A0A4Z1P9E9</accession>
<feature type="region of interest" description="Disordered" evidence="1">
    <location>
        <begin position="1"/>
        <end position="90"/>
    </location>
</feature>
<reference evidence="2 3" key="1">
    <citation type="submission" date="2019-04" db="EMBL/GenBank/DDBJ databases">
        <title>High contiguity whole genome sequence and gene annotation resource for two Venturia nashicola isolates.</title>
        <authorList>
            <person name="Prokchorchik M."/>
            <person name="Won K."/>
            <person name="Lee Y."/>
            <person name="Choi E.D."/>
            <person name="Segonzac C."/>
            <person name="Sohn K.H."/>
        </authorList>
    </citation>
    <scope>NUCLEOTIDE SEQUENCE [LARGE SCALE GENOMIC DNA]</scope>
    <source>
        <strain evidence="2 3">PRI2</strain>
    </source>
</reference>
<feature type="compositionally biased region" description="Low complexity" evidence="1">
    <location>
        <begin position="47"/>
        <end position="58"/>
    </location>
</feature>
<dbReference type="AlphaFoldDB" id="A0A4Z1P9E9"/>
<sequence>MFTAANPFEALRGLEEEGEDKSGGSERAASPKKPTIGERVVHSRGKSSSAAAQSAPSPLRRLDNLKSPSTSRPSSIVSPTRPTGEPGRPLSVTSFSLILAESNRRKSLTSLSVEDSRDRRESISTPSIEDVLSRRSSIPSLPIDESQHRRMSAPSIPFDESRIYNRGVKIEAKVCKVHFSAWRRNLHRGCEDKGCPLHHDPRGWPARVVDIVPSGPIKELLEIQRDIDIVLGKGEFDVDTALVKLKPGMATPPRGRERRDEHKTIMLETEDLSPEALAAKGRRIQEIWDESLRLYRLRKENPDAAFVSIRKRPQVEDRSQALSFF</sequence>
<evidence type="ECO:0000256" key="1">
    <source>
        <dbReference type="SAM" id="MobiDB-lite"/>
    </source>
</evidence>
<feature type="compositionally biased region" description="Basic and acidic residues" evidence="1">
    <location>
        <begin position="12"/>
        <end position="24"/>
    </location>
</feature>
<keyword evidence="3" id="KW-1185">Reference proteome</keyword>
<proteinExistence type="predicted"/>
<name>A0A4Z1P9E9_9PEZI</name>
<protein>
    <submittedName>
        <fullName evidence="2">Uncharacterized protein</fullName>
    </submittedName>
</protein>
<evidence type="ECO:0000313" key="2">
    <source>
        <dbReference type="EMBL" id="TID17975.1"/>
    </source>
</evidence>
<feature type="region of interest" description="Disordered" evidence="1">
    <location>
        <begin position="106"/>
        <end position="125"/>
    </location>
</feature>